<dbReference type="RefSeq" id="WP_129892238.1">
    <property type="nucleotide sequence ID" value="NZ_CP035758.1"/>
</dbReference>
<keyword evidence="3" id="KW-1185">Reference proteome</keyword>
<gene>
    <name evidence="2" type="ORF">EPA93_36470</name>
</gene>
<accession>A0A4P6JZE3</accession>
<feature type="region of interest" description="Disordered" evidence="1">
    <location>
        <begin position="1"/>
        <end position="25"/>
    </location>
</feature>
<reference evidence="2 3" key="1">
    <citation type="submission" date="2019-01" db="EMBL/GenBank/DDBJ databases">
        <title>Ktedonosporobacter rubrisoli SCAWS-G2.</title>
        <authorList>
            <person name="Huang Y."/>
            <person name="Yan B."/>
        </authorList>
    </citation>
    <scope>NUCLEOTIDE SEQUENCE [LARGE SCALE GENOMIC DNA]</scope>
    <source>
        <strain evidence="2 3">SCAWS-G2</strain>
    </source>
</reference>
<dbReference type="AlphaFoldDB" id="A0A4P6JZE3"/>
<evidence type="ECO:0000313" key="3">
    <source>
        <dbReference type="Proteomes" id="UP000290365"/>
    </source>
</evidence>
<dbReference type="Proteomes" id="UP000290365">
    <property type="component" value="Chromosome"/>
</dbReference>
<organism evidence="2 3">
    <name type="scientific">Ktedonosporobacter rubrisoli</name>
    <dbReference type="NCBI Taxonomy" id="2509675"/>
    <lineage>
        <taxon>Bacteria</taxon>
        <taxon>Bacillati</taxon>
        <taxon>Chloroflexota</taxon>
        <taxon>Ktedonobacteria</taxon>
        <taxon>Ktedonobacterales</taxon>
        <taxon>Ktedonosporobacteraceae</taxon>
        <taxon>Ktedonosporobacter</taxon>
    </lineage>
</organism>
<dbReference type="EMBL" id="CP035758">
    <property type="protein sequence ID" value="QBD81177.1"/>
    <property type="molecule type" value="Genomic_DNA"/>
</dbReference>
<dbReference type="KEGG" id="kbs:EPA93_36470"/>
<evidence type="ECO:0000256" key="1">
    <source>
        <dbReference type="SAM" id="MobiDB-lite"/>
    </source>
</evidence>
<evidence type="ECO:0000313" key="2">
    <source>
        <dbReference type="EMBL" id="QBD81177.1"/>
    </source>
</evidence>
<protein>
    <submittedName>
        <fullName evidence="2">Uncharacterized protein</fullName>
    </submittedName>
</protein>
<name>A0A4P6JZE3_KTERU</name>
<sequence length="169" mass="19108">MAQYQPHSQPNDDDTSAQMEAVQDPLGRLDQSSPAYLQLHPDEIAAIEQIIKSYVAYLRRSASGASSSQDKVSRFIALCTRLASYRQQQSSEAALFLSCADLECICEALDGFSKLIRRHIPKTRQRDDMLLDLQRLRQALTKMLSAPPSTCLTDIFDQMWRNRNLLVST</sequence>
<proteinExistence type="predicted"/>